<keyword evidence="2" id="KW-1185">Reference proteome</keyword>
<comment type="caution">
    <text evidence="1">The sequence shown here is derived from an EMBL/GenBank/DDBJ whole genome shotgun (WGS) entry which is preliminary data.</text>
</comment>
<dbReference type="AlphaFoldDB" id="A0A9P6XQN2"/>
<gene>
    <name evidence="1" type="ORF">G6F50_017352</name>
</gene>
<evidence type="ECO:0000313" key="2">
    <source>
        <dbReference type="Proteomes" id="UP000740926"/>
    </source>
</evidence>
<organism evidence="1 2">
    <name type="scientific">Rhizopus delemar</name>
    <dbReference type="NCBI Taxonomy" id="936053"/>
    <lineage>
        <taxon>Eukaryota</taxon>
        <taxon>Fungi</taxon>
        <taxon>Fungi incertae sedis</taxon>
        <taxon>Mucoromycota</taxon>
        <taxon>Mucoromycotina</taxon>
        <taxon>Mucoromycetes</taxon>
        <taxon>Mucorales</taxon>
        <taxon>Mucorineae</taxon>
        <taxon>Rhizopodaceae</taxon>
        <taxon>Rhizopus</taxon>
    </lineage>
</organism>
<accession>A0A9P6XQN2</accession>
<dbReference type="EMBL" id="JAANIU010012573">
    <property type="protein sequence ID" value="KAG1530386.1"/>
    <property type="molecule type" value="Genomic_DNA"/>
</dbReference>
<dbReference type="Proteomes" id="UP000740926">
    <property type="component" value="Unassembled WGS sequence"/>
</dbReference>
<proteinExistence type="predicted"/>
<evidence type="ECO:0000313" key="1">
    <source>
        <dbReference type="EMBL" id="KAG1530386.1"/>
    </source>
</evidence>
<reference evidence="1 2" key="1">
    <citation type="journal article" date="2020" name="Microb. Genom.">
        <title>Genetic diversity of clinical and environmental Mucorales isolates obtained from an investigation of mucormycosis cases among solid organ transplant recipients.</title>
        <authorList>
            <person name="Nguyen M.H."/>
            <person name="Kaul D."/>
            <person name="Muto C."/>
            <person name="Cheng S.J."/>
            <person name="Richter R.A."/>
            <person name="Bruno V.M."/>
            <person name="Liu G."/>
            <person name="Beyhan S."/>
            <person name="Sundermann A.J."/>
            <person name="Mounaud S."/>
            <person name="Pasculle A.W."/>
            <person name="Nierman W.C."/>
            <person name="Driscoll E."/>
            <person name="Cumbie R."/>
            <person name="Clancy C.J."/>
            <person name="Dupont C.L."/>
        </authorList>
    </citation>
    <scope>NUCLEOTIDE SEQUENCE [LARGE SCALE GENOMIC DNA]</scope>
    <source>
        <strain evidence="1 2">GL24</strain>
    </source>
</reference>
<protein>
    <submittedName>
        <fullName evidence="1">Uncharacterized protein</fullName>
    </submittedName>
</protein>
<sequence length="116" mass="11682">MNARIATTLRMANQNSNSPKFFTPSRLIAVKNSMNASAAIGTGIDGQTVASRPAAPTASAAITITSCTHHSQPTVAPAVAPMASAAYTENAPLVGLAAAISPSAFITMITSAPATR</sequence>
<name>A0A9P6XQN2_9FUNG</name>